<evidence type="ECO:0000259" key="4">
    <source>
        <dbReference type="Pfam" id="PF00195"/>
    </source>
</evidence>
<dbReference type="Gene3D" id="3.40.47.10">
    <property type="match status" value="2"/>
</dbReference>
<dbReference type="InterPro" id="IPR012328">
    <property type="entry name" value="Chalcone/stilbene_synt_C"/>
</dbReference>
<dbReference type="PANTHER" id="PTHR11877:SF46">
    <property type="entry name" value="TYPE III POLYKETIDE SYNTHASE A"/>
    <property type="match status" value="1"/>
</dbReference>
<dbReference type="GO" id="GO:0016747">
    <property type="term" value="F:acyltransferase activity, transferring groups other than amino-acyl groups"/>
    <property type="evidence" value="ECO:0007669"/>
    <property type="project" value="InterPro"/>
</dbReference>
<protein>
    <recommendedName>
        <fullName evidence="8">PhlD</fullName>
    </recommendedName>
</protein>
<dbReference type="InterPro" id="IPR011141">
    <property type="entry name" value="Polyketide_synthase_type-III"/>
</dbReference>
<gene>
    <name evidence="6" type="ORF">J4573_02385</name>
</gene>
<sequence>MSTSAYVAKPVVLHPVHRVTTEEILANIELHTREDGKTHSRFSDWERAIRKTGVAERAFTHPLDSPEISGRTGTTARNDACWAAVQDLAENAARQALDAAGLQPADIDALVTSHTTSMAIPQLDVSLINRLGLRPDVRALAMTTLGCVGGAKALGRAADEVRAYPGSRVLVVVAEAISITYHHTDVGIESQIYKGLFGDGAGACVVTSEPVGAGFAMQESHQHLLPHTAQNGYYWGRFDADGFHFRSTRAAVKGPARVMPRLLEWLKAHDWITPDWLVVHAGGPAILSAIEDGLSVPREQLRHSYDSLREVANLGGVSVLDVLRRTHASPPEPGARGLAVAFGPGFTYFAVIGTWTA</sequence>
<feature type="domain" description="Chalcone/stilbene synthase C-terminal" evidence="5">
    <location>
        <begin position="220"/>
        <end position="351"/>
    </location>
</feature>
<accession>A0A939T4H7</accession>
<evidence type="ECO:0000256" key="1">
    <source>
        <dbReference type="ARBA" id="ARBA00005531"/>
    </source>
</evidence>
<feature type="active site" description="Acyl-thioester intermediate" evidence="3">
    <location>
        <position position="147"/>
    </location>
</feature>
<organism evidence="6 7">
    <name type="scientific">Actinomadura barringtoniae</name>
    <dbReference type="NCBI Taxonomy" id="1427535"/>
    <lineage>
        <taxon>Bacteria</taxon>
        <taxon>Bacillati</taxon>
        <taxon>Actinomycetota</taxon>
        <taxon>Actinomycetes</taxon>
        <taxon>Streptosporangiales</taxon>
        <taxon>Thermomonosporaceae</taxon>
        <taxon>Actinomadura</taxon>
    </lineage>
</organism>
<evidence type="ECO:0000313" key="6">
    <source>
        <dbReference type="EMBL" id="MBO2445927.1"/>
    </source>
</evidence>
<dbReference type="PIRSF" id="PIRSF000451">
    <property type="entry name" value="PKS_III"/>
    <property type="match status" value="1"/>
</dbReference>
<name>A0A939T4H7_9ACTN</name>
<dbReference type="Proteomes" id="UP000669179">
    <property type="component" value="Unassembled WGS sequence"/>
</dbReference>
<evidence type="ECO:0000256" key="3">
    <source>
        <dbReference type="PIRSR" id="PIRSR000451-1"/>
    </source>
</evidence>
<dbReference type="SUPFAM" id="SSF53901">
    <property type="entry name" value="Thiolase-like"/>
    <property type="match status" value="1"/>
</dbReference>
<evidence type="ECO:0000259" key="5">
    <source>
        <dbReference type="Pfam" id="PF02797"/>
    </source>
</evidence>
<dbReference type="Pfam" id="PF02797">
    <property type="entry name" value="Chal_sti_synt_C"/>
    <property type="match status" value="1"/>
</dbReference>
<dbReference type="GO" id="GO:0030639">
    <property type="term" value="P:polyketide biosynthetic process"/>
    <property type="evidence" value="ECO:0007669"/>
    <property type="project" value="TreeGrafter"/>
</dbReference>
<evidence type="ECO:0000256" key="2">
    <source>
        <dbReference type="ARBA" id="ARBA00022679"/>
    </source>
</evidence>
<dbReference type="RefSeq" id="WP_208253506.1">
    <property type="nucleotide sequence ID" value="NZ_JAGEOJ010000001.1"/>
</dbReference>
<dbReference type="Pfam" id="PF00195">
    <property type="entry name" value="Chal_sti_synt_N"/>
    <property type="match status" value="1"/>
</dbReference>
<dbReference type="EMBL" id="JAGEOJ010000001">
    <property type="protein sequence ID" value="MBO2445927.1"/>
    <property type="molecule type" value="Genomic_DNA"/>
</dbReference>
<dbReference type="AlphaFoldDB" id="A0A939T4H7"/>
<dbReference type="PANTHER" id="PTHR11877">
    <property type="entry name" value="HYDROXYMETHYLGLUTARYL-COA SYNTHASE"/>
    <property type="match status" value="1"/>
</dbReference>
<dbReference type="InterPro" id="IPR016039">
    <property type="entry name" value="Thiolase-like"/>
</dbReference>
<feature type="domain" description="Chalcone/stilbene synthase N-terminal" evidence="4">
    <location>
        <begin position="68"/>
        <end position="210"/>
    </location>
</feature>
<dbReference type="InterPro" id="IPR001099">
    <property type="entry name" value="Chalcone/stilbene_synt_N"/>
</dbReference>
<evidence type="ECO:0008006" key="8">
    <source>
        <dbReference type="Google" id="ProtNLM"/>
    </source>
</evidence>
<evidence type="ECO:0000313" key="7">
    <source>
        <dbReference type="Proteomes" id="UP000669179"/>
    </source>
</evidence>
<keyword evidence="7" id="KW-1185">Reference proteome</keyword>
<comment type="similarity">
    <text evidence="1">Belongs to the thiolase-like superfamily. Chalcone/stilbene synthases family.</text>
</comment>
<reference evidence="6" key="1">
    <citation type="submission" date="2021-03" db="EMBL/GenBank/DDBJ databases">
        <authorList>
            <person name="Kanchanasin P."/>
            <person name="Saeng-In P."/>
            <person name="Phongsopitanun W."/>
            <person name="Yuki M."/>
            <person name="Kudo T."/>
            <person name="Ohkuma M."/>
            <person name="Tanasupawat S."/>
        </authorList>
    </citation>
    <scope>NUCLEOTIDE SEQUENCE</scope>
    <source>
        <strain evidence="6">GKU 128</strain>
    </source>
</reference>
<proteinExistence type="inferred from homology"/>
<comment type="caution">
    <text evidence="6">The sequence shown here is derived from an EMBL/GenBank/DDBJ whole genome shotgun (WGS) entry which is preliminary data.</text>
</comment>
<keyword evidence="2" id="KW-0808">Transferase</keyword>